<evidence type="ECO:0000259" key="1">
    <source>
        <dbReference type="Pfam" id="PF01593"/>
    </source>
</evidence>
<comment type="caution">
    <text evidence="2">The sequence shown here is derived from an EMBL/GenBank/DDBJ whole genome shotgun (WGS) entry which is preliminary data.</text>
</comment>
<reference evidence="3" key="1">
    <citation type="submission" date="2018-12" db="EMBL/GenBank/DDBJ databases">
        <title>Tengunoibacter tsumagoiensis gen. nov., sp. nov., Dictyobacter kobayashii sp. nov., D. alpinus sp. nov., and D. joshuensis sp. nov. and description of Dictyobacteraceae fam. nov. within the order Ktedonobacterales isolated from Tengu-no-mugimeshi.</title>
        <authorList>
            <person name="Wang C.M."/>
            <person name="Zheng Y."/>
            <person name="Sakai Y."/>
            <person name="Toyoda A."/>
            <person name="Minakuchi Y."/>
            <person name="Abe K."/>
            <person name="Yokota A."/>
            <person name="Yabe S."/>
        </authorList>
    </citation>
    <scope>NUCLEOTIDE SEQUENCE [LARGE SCALE GENOMIC DNA]</scope>
    <source>
        <strain evidence="3">Uno16</strain>
    </source>
</reference>
<dbReference type="Gene3D" id="3.50.50.60">
    <property type="entry name" value="FAD/NAD(P)-binding domain"/>
    <property type="match status" value="1"/>
</dbReference>
<dbReference type="InterPro" id="IPR050464">
    <property type="entry name" value="Zeta_carotene_desat/Oxidored"/>
</dbReference>
<dbReference type="AlphaFoldDB" id="A0A402BC84"/>
<sequence>MDKYALNTDEEHTMDENGVHTDTDVVIVGGGLAGLAAACYLARGGASVRLYEKAARPGGRAATTVFEGYHLNLGAHALYSGGATEEVLRELGIAYVSHRPTDISVLREDRLYQFPDSISNLLRTKLLDLRDKLELGRIFAQLTGLKPASLARMSVSDWIAARARRPRVQQFLRMFACTNVYSAALDQVSAEVLIHKLQLSLKHPILYLDGGWQVLVDGLRQAAEQAGAQISTGVRVEAVEQRGRRVQGVRLANGHYVAARAVLIATTPREAIKLLDAVSAAPLGSYLATMLPAEIACLDVALRSLPDHAHPVVQDLEGPRFLTAQSRYAQIAPAGGAVIHTFKQLDPHHPSDPREDERELEGLLNRVQPGWRELLVRRVFLPRMDGVSMLPTTNIGGYAGRPKVQATGIERLLLAGDWIGEGFLADASMNSARQAAQLLLQQLSSRHIARAEAVLQ</sequence>
<proteinExistence type="predicted"/>
<keyword evidence="3" id="KW-1185">Reference proteome</keyword>
<dbReference type="SUPFAM" id="SSF51905">
    <property type="entry name" value="FAD/NAD(P)-binding domain"/>
    <property type="match status" value="1"/>
</dbReference>
<name>A0A402BC84_9CHLR</name>
<evidence type="ECO:0000313" key="3">
    <source>
        <dbReference type="Proteomes" id="UP000287171"/>
    </source>
</evidence>
<gene>
    <name evidence="2" type="ORF">KDA_43710</name>
</gene>
<dbReference type="PANTHER" id="PTHR42923">
    <property type="entry name" value="PROTOPORPHYRINOGEN OXIDASE"/>
    <property type="match status" value="1"/>
</dbReference>
<dbReference type="EMBL" id="BIFT01000001">
    <property type="protein sequence ID" value="GCE28887.1"/>
    <property type="molecule type" value="Genomic_DNA"/>
</dbReference>
<dbReference type="OrthoDB" id="269318at2"/>
<accession>A0A402BC84</accession>
<dbReference type="InterPro" id="IPR036188">
    <property type="entry name" value="FAD/NAD-bd_sf"/>
</dbReference>
<feature type="domain" description="Amine oxidase" evidence="1">
    <location>
        <begin position="32"/>
        <end position="272"/>
    </location>
</feature>
<dbReference type="InterPro" id="IPR002937">
    <property type="entry name" value="Amino_oxidase"/>
</dbReference>
<dbReference type="Gene3D" id="3.90.660.50">
    <property type="match status" value="1"/>
</dbReference>
<protein>
    <submittedName>
        <fullName evidence="2">Dehydrogenase</fullName>
    </submittedName>
</protein>
<dbReference type="Pfam" id="PF01593">
    <property type="entry name" value="Amino_oxidase"/>
    <property type="match status" value="1"/>
</dbReference>
<evidence type="ECO:0000313" key="2">
    <source>
        <dbReference type="EMBL" id="GCE28887.1"/>
    </source>
</evidence>
<organism evidence="2 3">
    <name type="scientific">Dictyobacter alpinus</name>
    <dbReference type="NCBI Taxonomy" id="2014873"/>
    <lineage>
        <taxon>Bacteria</taxon>
        <taxon>Bacillati</taxon>
        <taxon>Chloroflexota</taxon>
        <taxon>Ktedonobacteria</taxon>
        <taxon>Ktedonobacterales</taxon>
        <taxon>Dictyobacteraceae</taxon>
        <taxon>Dictyobacter</taxon>
    </lineage>
</organism>
<dbReference type="Proteomes" id="UP000287171">
    <property type="component" value="Unassembled WGS sequence"/>
</dbReference>
<dbReference type="PANTHER" id="PTHR42923:SF3">
    <property type="entry name" value="PROTOPORPHYRINOGEN OXIDASE"/>
    <property type="match status" value="1"/>
</dbReference>
<dbReference type="GO" id="GO:0016491">
    <property type="term" value="F:oxidoreductase activity"/>
    <property type="evidence" value="ECO:0007669"/>
    <property type="project" value="InterPro"/>
</dbReference>
<dbReference type="PRINTS" id="PR00419">
    <property type="entry name" value="ADXRDTASE"/>
</dbReference>
<dbReference type="RefSeq" id="WP_126629056.1">
    <property type="nucleotide sequence ID" value="NZ_BIFT01000001.1"/>
</dbReference>